<sequence length="27" mass="3057">MFISNKSKIIIKSNLFQIVYVTPLTSA</sequence>
<protein>
    <submittedName>
        <fullName evidence="1">Uncharacterized protein</fullName>
    </submittedName>
</protein>
<keyword evidence="2" id="KW-1185">Reference proteome</keyword>
<organism evidence="1 2">
    <name type="scientific">Vitis vinifera</name>
    <name type="common">Grape</name>
    <dbReference type="NCBI Taxonomy" id="29760"/>
    <lineage>
        <taxon>Eukaryota</taxon>
        <taxon>Viridiplantae</taxon>
        <taxon>Streptophyta</taxon>
        <taxon>Embryophyta</taxon>
        <taxon>Tracheophyta</taxon>
        <taxon>Spermatophyta</taxon>
        <taxon>Magnoliopsida</taxon>
        <taxon>eudicotyledons</taxon>
        <taxon>Gunneridae</taxon>
        <taxon>Pentapetalae</taxon>
        <taxon>rosids</taxon>
        <taxon>Vitales</taxon>
        <taxon>Vitaceae</taxon>
        <taxon>Viteae</taxon>
        <taxon>Vitis</taxon>
    </lineage>
</organism>
<name>F6HX18_VITVI</name>
<dbReference type="Proteomes" id="UP000009183">
    <property type="component" value="Chromosome 9"/>
</dbReference>
<reference evidence="2" key="1">
    <citation type="journal article" date="2007" name="Nature">
        <title>The grapevine genome sequence suggests ancestral hexaploidization in major angiosperm phyla.</title>
        <authorList>
            <consortium name="The French-Italian Public Consortium for Grapevine Genome Characterization."/>
            <person name="Jaillon O."/>
            <person name="Aury J.-M."/>
            <person name="Noel B."/>
            <person name="Policriti A."/>
            <person name="Clepet C."/>
            <person name="Casagrande A."/>
            <person name="Choisne N."/>
            <person name="Aubourg S."/>
            <person name="Vitulo N."/>
            <person name="Jubin C."/>
            <person name="Vezzi A."/>
            <person name="Legeai F."/>
            <person name="Hugueney P."/>
            <person name="Dasilva C."/>
            <person name="Horner D."/>
            <person name="Mica E."/>
            <person name="Jublot D."/>
            <person name="Poulain J."/>
            <person name="Bruyere C."/>
            <person name="Billault A."/>
            <person name="Segurens B."/>
            <person name="Gouyvenoux M."/>
            <person name="Ugarte E."/>
            <person name="Cattonaro F."/>
            <person name="Anthouard V."/>
            <person name="Vico V."/>
            <person name="Del Fabbro C."/>
            <person name="Alaux M."/>
            <person name="Di Gaspero G."/>
            <person name="Dumas V."/>
            <person name="Felice N."/>
            <person name="Paillard S."/>
            <person name="Juman I."/>
            <person name="Moroldo M."/>
            <person name="Scalabrin S."/>
            <person name="Canaguier A."/>
            <person name="Le Clainche I."/>
            <person name="Malacrida G."/>
            <person name="Durand E."/>
            <person name="Pesole G."/>
            <person name="Laucou V."/>
            <person name="Chatelet P."/>
            <person name="Merdinoglu D."/>
            <person name="Delledonne M."/>
            <person name="Pezzotti M."/>
            <person name="Lecharny A."/>
            <person name="Scarpelli C."/>
            <person name="Artiguenave F."/>
            <person name="Pe M.E."/>
            <person name="Valle G."/>
            <person name="Morgante M."/>
            <person name="Caboche M."/>
            <person name="Adam-Blondon A.-F."/>
            <person name="Weissenbach J."/>
            <person name="Quetier F."/>
            <person name="Wincker P."/>
        </authorList>
    </citation>
    <scope>NUCLEOTIDE SEQUENCE [LARGE SCALE GENOMIC DNA]</scope>
    <source>
        <strain evidence="2">cv. Pinot noir / PN40024</strain>
    </source>
</reference>
<evidence type="ECO:0000313" key="2">
    <source>
        <dbReference type="Proteomes" id="UP000009183"/>
    </source>
</evidence>
<proteinExistence type="predicted"/>
<dbReference type="AlphaFoldDB" id="F6HX18"/>
<gene>
    <name evidence="1" type="ordered locus">VIT_09s0002g04740</name>
</gene>
<dbReference type="EMBL" id="FN596494">
    <property type="protein sequence ID" value="CCB59488.1"/>
    <property type="molecule type" value="Genomic_DNA"/>
</dbReference>
<accession>F6HX18</accession>
<dbReference type="HOGENOM" id="CLU_3415662_0_0_1"/>
<dbReference type="PaxDb" id="29760-VIT_09s0002g04740.t01"/>
<evidence type="ECO:0000313" key="1">
    <source>
        <dbReference type="EMBL" id="CCB59488.1"/>
    </source>
</evidence>
<dbReference type="InParanoid" id="F6HX18"/>